<organism evidence="1">
    <name type="scientific">Craspedostauros australis</name>
    <dbReference type="NCBI Taxonomy" id="1486917"/>
    <lineage>
        <taxon>Eukaryota</taxon>
        <taxon>Sar</taxon>
        <taxon>Stramenopiles</taxon>
        <taxon>Ochrophyta</taxon>
        <taxon>Bacillariophyta</taxon>
        <taxon>Bacillariophyceae</taxon>
        <taxon>Bacillariophycidae</taxon>
        <taxon>Naviculales</taxon>
        <taxon>Naviculaceae</taxon>
        <taxon>Craspedostauros</taxon>
    </lineage>
</organism>
<sequence length="326" mass="35658">MISPTTVMAQAPPLSPYGTFTGALFQYARNLVAFESLPPAATQLQESDGNLPKHKCILIGGLSDGLIPTPYTKSLESACHNLGWSLVQPVLSSSYLGFGNGDLGRDTDEISQLLAYLSHHRSGETFALVGHSTGCQNSIHFLKHGPQELVDKTRAVALQGSVSDREGPMDEDAKTWKANVITAKTMVQDGRPDEMMPRAAFWAPITAQRFLDLHEIGGRDDYFSSDFTDDQLADRLGHVGKLSNLRLLVAFSGADEYVAKHADTKEFTQRLVRAMNRHCTSEEERVAEALYMPTGNHNLSQTDRDASIFVAKVAAMLQSTMLTDGE</sequence>
<gene>
    <name evidence="1" type="ORF">CAUS1442_LOCUS11842</name>
</gene>
<dbReference type="Pfam" id="PF08538">
    <property type="entry name" value="DUF1749"/>
    <property type="match status" value="1"/>
</dbReference>
<evidence type="ECO:0000313" key="1">
    <source>
        <dbReference type="EMBL" id="CAD8339709.1"/>
    </source>
</evidence>
<evidence type="ECO:0008006" key="2">
    <source>
        <dbReference type="Google" id="ProtNLM"/>
    </source>
</evidence>
<dbReference type="PANTHER" id="PTHR31591:SF1">
    <property type="entry name" value="UPF0613 PROTEIN PB24D3.06C"/>
    <property type="match status" value="1"/>
</dbReference>
<dbReference type="EMBL" id="HBEF01019229">
    <property type="protein sequence ID" value="CAD8339709.1"/>
    <property type="molecule type" value="Transcribed_RNA"/>
</dbReference>
<dbReference type="PANTHER" id="PTHR31591">
    <property type="entry name" value="UPF0613 PROTEIN PB24D3.06C"/>
    <property type="match status" value="1"/>
</dbReference>
<proteinExistence type="predicted"/>
<dbReference type="Gene3D" id="3.40.50.1820">
    <property type="entry name" value="alpha/beta hydrolase"/>
    <property type="match status" value="1"/>
</dbReference>
<dbReference type="AlphaFoldDB" id="A0A7R9WYK8"/>
<dbReference type="SUPFAM" id="SSF53474">
    <property type="entry name" value="alpha/beta-Hydrolases"/>
    <property type="match status" value="1"/>
</dbReference>
<dbReference type="InterPro" id="IPR029058">
    <property type="entry name" value="AB_hydrolase_fold"/>
</dbReference>
<dbReference type="InterPro" id="IPR013744">
    <property type="entry name" value="SidJ"/>
</dbReference>
<name>A0A7R9WYK8_9STRA</name>
<protein>
    <recommendedName>
        <fullName evidence="2">DUF1749-domain-containing protein</fullName>
    </recommendedName>
</protein>
<reference evidence="1" key="1">
    <citation type="submission" date="2021-01" db="EMBL/GenBank/DDBJ databases">
        <authorList>
            <person name="Corre E."/>
            <person name="Pelletier E."/>
            <person name="Niang G."/>
            <person name="Scheremetjew M."/>
            <person name="Finn R."/>
            <person name="Kale V."/>
            <person name="Holt S."/>
            <person name="Cochrane G."/>
            <person name="Meng A."/>
            <person name="Brown T."/>
            <person name="Cohen L."/>
        </authorList>
    </citation>
    <scope>NUCLEOTIDE SEQUENCE</scope>
    <source>
        <strain evidence="1">CCMP3328</strain>
    </source>
</reference>
<accession>A0A7R9WYK8</accession>